<evidence type="ECO:0000256" key="9">
    <source>
        <dbReference type="ARBA" id="ARBA00025611"/>
    </source>
</evidence>
<dbReference type="Pfam" id="PF07733">
    <property type="entry name" value="DNA_pol3_alpha"/>
    <property type="match status" value="1"/>
</dbReference>
<evidence type="ECO:0000256" key="7">
    <source>
        <dbReference type="ARBA" id="ARBA00022705"/>
    </source>
</evidence>
<proteinExistence type="inferred from homology"/>
<dbReference type="NCBIfam" id="TIGR00594">
    <property type="entry name" value="polc"/>
    <property type="match status" value="1"/>
</dbReference>
<dbReference type="Gene3D" id="1.10.150.870">
    <property type="match status" value="1"/>
</dbReference>
<dbReference type="EC" id="2.7.7.7" evidence="3"/>
<evidence type="ECO:0000256" key="4">
    <source>
        <dbReference type="ARBA" id="ARBA00019114"/>
    </source>
</evidence>
<dbReference type="InterPro" id="IPR004365">
    <property type="entry name" value="NA-bd_OB_tRNA"/>
</dbReference>
<evidence type="ECO:0000256" key="10">
    <source>
        <dbReference type="ARBA" id="ARBA00049244"/>
    </source>
</evidence>
<dbReference type="AlphaFoldDB" id="A0A6N8CNU7"/>
<dbReference type="PANTHER" id="PTHR32294:SF0">
    <property type="entry name" value="DNA POLYMERASE III SUBUNIT ALPHA"/>
    <property type="match status" value="1"/>
</dbReference>
<keyword evidence="5 12" id="KW-0808">Transferase</keyword>
<accession>A0A6N8CNU7</accession>
<evidence type="ECO:0000313" key="13">
    <source>
        <dbReference type="Proteomes" id="UP000440978"/>
    </source>
</evidence>
<dbReference type="Pfam" id="PF02811">
    <property type="entry name" value="PHP"/>
    <property type="match status" value="1"/>
</dbReference>
<keyword evidence="13" id="KW-1185">Reference proteome</keyword>
<dbReference type="Gene3D" id="3.20.20.140">
    <property type="entry name" value="Metal-dependent hydrolases"/>
    <property type="match status" value="1"/>
</dbReference>
<dbReference type="Gene3D" id="1.10.10.1600">
    <property type="entry name" value="Bacterial DNA polymerase III alpha subunit, thumb domain"/>
    <property type="match status" value="1"/>
</dbReference>
<dbReference type="InterPro" id="IPR040982">
    <property type="entry name" value="DNA_pol3_finger"/>
</dbReference>
<dbReference type="GO" id="GO:0003887">
    <property type="term" value="F:DNA-directed DNA polymerase activity"/>
    <property type="evidence" value="ECO:0007669"/>
    <property type="project" value="UniProtKB-KW"/>
</dbReference>
<dbReference type="InterPro" id="IPR004013">
    <property type="entry name" value="PHP_dom"/>
</dbReference>
<dbReference type="InterPro" id="IPR011708">
    <property type="entry name" value="DNA_pol3_alpha_NTPase_dom"/>
</dbReference>
<dbReference type="InterPro" id="IPR003141">
    <property type="entry name" value="Pol/His_phosphatase_N"/>
</dbReference>
<dbReference type="Pfam" id="PF17657">
    <property type="entry name" value="DNA_pol3_finger"/>
    <property type="match status" value="1"/>
</dbReference>
<dbReference type="SUPFAM" id="SSF89550">
    <property type="entry name" value="PHP domain-like"/>
    <property type="match status" value="1"/>
</dbReference>
<comment type="catalytic activity">
    <reaction evidence="10">
        <text>DNA(n) + a 2'-deoxyribonucleoside 5'-triphosphate = DNA(n+1) + diphosphate</text>
        <dbReference type="Rhea" id="RHEA:22508"/>
        <dbReference type="Rhea" id="RHEA-COMP:17339"/>
        <dbReference type="Rhea" id="RHEA-COMP:17340"/>
        <dbReference type="ChEBI" id="CHEBI:33019"/>
        <dbReference type="ChEBI" id="CHEBI:61560"/>
        <dbReference type="ChEBI" id="CHEBI:173112"/>
        <dbReference type="EC" id="2.7.7.7"/>
    </reaction>
</comment>
<dbReference type="Pfam" id="PF01336">
    <property type="entry name" value="tRNA_anti-codon"/>
    <property type="match status" value="1"/>
</dbReference>
<comment type="subcellular location">
    <subcellularLocation>
        <location evidence="1">Cytoplasm</location>
    </subcellularLocation>
</comment>
<dbReference type="InterPro" id="IPR016195">
    <property type="entry name" value="Pol/histidinol_Pase-like"/>
</dbReference>
<dbReference type="GO" id="GO:0003676">
    <property type="term" value="F:nucleic acid binding"/>
    <property type="evidence" value="ECO:0007669"/>
    <property type="project" value="InterPro"/>
</dbReference>
<dbReference type="SUPFAM" id="SSF160975">
    <property type="entry name" value="AF1531-like"/>
    <property type="match status" value="1"/>
</dbReference>
<evidence type="ECO:0000259" key="11">
    <source>
        <dbReference type="SMART" id="SM00481"/>
    </source>
</evidence>
<feature type="domain" description="Polymerase/histidinol phosphatase N-terminal" evidence="11">
    <location>
        <begin position="4"/>
        <end position="71"/>
    </location>
</feature>
<comment type="similarity">
    <text evidence="2">Belongs to the DNA polymerase type-C family. DnaE subfamily.</text>
</comment>
<keyword evidence="8" id="KW-0239">DNA-directed DNA polymerase</keyword>
<dbReference type="EMBL" id="WNHB01000008">
    <property type="protein sequence ID" value="MTT31661.1"/>
    <property type="molecule type" value="Genomic_DNA"/>
</dbReference>
<evidence type="ECO:0000256" key="5">
    <source>
        <dbReference type="ARBA" id="ARBA00022679"/>
    </source>
</evidence>
<dbReference type="Proteomes" id="UP000440978">
    <property type="component" value="Unassembled WGS sequence"/>
</dbReference>
<dbReference type="InterPro" id="IPR041931">
    <property type="entry name" value="DNA_pol3_alpha_thumb_dom"/>
</dbReference>
<comment type="function">
    <text evidence="9">DNA polymerase III is a complex, multichain enzyme responsible for most of the replicative synthesis in bacteria. This DNA polymerase also exhibits 3' to 5' exonuclease activity. The alpha chain is the DNA polymerase.</text>
</comment>
<dbReference type="PANTHER" id="PTHR32294">
    <property type="entry name" value="DNA POLYMERASE III SUBUNIT ALPHA"/>
    <property type="match status" value="1"/>
</dbReference>
<dbReference type="NCBIfam" id="NF004226">
    <property type="entry name" value="PRK05673.1"/>
    <property type="match status" value="1"/>
</dbReference>
<dbReference type="InterPro" id="IPR029460">
    <property type="entry name" value="DNAPol_HHH"/>
</dbReference>
<gene>
    <name evidence="12" type="ORF">GMB86_06500</name>
</gene>
<protein>
    <recommendedName>
        <fullName evidence="4">DNA polymerase III subunit alpha</fullName>
        <ecNumber evidence="3">2.7.7.7</ecNumber>
    </recommendedName>
</protein>
<dbReference type="SMART" id="SM00481">
    <property type="entry name" value="POLIIIAc"/>
    <property type="match status" value="1"/>
</dbReference>
<comment type="caution">
    <text evidence="12">The sequence shown here is derived from an EMBL/GenBank/DDBJ whole genome shotgun (WGS) entry which is preliminary data.</text>
</comment>
<evidence type="ECO:0000256" key="6">
    <source>
        <dbReference type="ARBA" id="ARBA00022695"/>
    </source>
</evidence>
<dbReference type="GO" id="GO:0005737">
    <property type="term" value="C:cytoplasm"/>
    <property type="evidence" value="ECO:0007669"/>
    <property type="project" value="UniProtKB-SubCell"/>
</dbReference>
<dbReference type="InterPro" id="IPR004805">
    <property type="entry name" value="DnaE2/DnaE/PolC"/>
</dbReference>
<dbReference type="CDD" id="cd04485">
    <property type="entry name" value="DnaE_OBF"/>
    <property type="match status" value="1"/>
</dbReference>
<dbReference type="GO" id="GO:0008408">
    <property type="term" value="F:3'-5' exonuclease activity"/>
    <property type="evidence" value="ECO:0007669"/>
    <property type="project" value="InterPro"/>
</dbReference>
<evidence type="ECO:0000256" key="3">
    <source>
        <dbReference type="ARBA" id="ARBA00012417"/>
    </source>
</evidence>
<dbReference type="NCBIfam" id="NF005298">
    <property type="entry name" value="PRK06826.1"/>
    <property type="match status" value="1"/>
</dbReference>
<dbReference type="GO" id="GO:0006260">
    <property type="term" value="P:DNA replication"/>
    <property type="evidence" value="ECO:0007669"/>
    <property type="project" value="UniProtKB-KW"/>
</dbReference>
<evidence type="ECO:0000256" key="1">
    <source>
        <dbReference type="ARBA" id="ARBA00004496"/>
    </source>
</evidence>
<sequence>MSFVHLHVHSEYSLLDSTCRIRTLVERAKTMGYKALAITDKQTLYGTIPFYKACLENDIHPVIGLEVYMEVEHDVTKRREDWPEDYSIVLLAKNQQGYRNLVEISSIIQQKSVKRLSRSELETYSDGLIALSSGARGMIGSHLIQGRKEEAMEAATWLHQTFQNDFYLEVQNHGEAFERELMLDCVNYSKSHHIPLVATNDVHYLDKEDAKAYDCLTCIRTGSKIQNFVKKHKSTEYYFKSQEEMKEIFAHCPEAVDRTEKIAFQCQVKFDFDTLQLPKYKTESAFDAASLLRKLCMRGLKERYSRLTDAIHARLEKELAIIHDMGFDDYFLIVWDLLAYARKNGIEPGPGRGSAAGSLVAYLLHITDVDPIEYQLLFERFLNPERVTMPDIDIDFPDRERDKMISYVSQKYGSDHVAQIITFGTLAAKAAIRDVGKVLDIDGMTMNKVAKCIPSRPGITLQKAIEESSGLRQLIKQSKEIENLLSLSQKVEGVPRHSSIHAAGVVISEKPLKTLVPVQPGHDDVMITQFPMENLEELGLLKIDFLGLRNLTLIQDVLTLIKDHTGQTIDLSTIPMDDSETFKMLSEGDTTGVFQLESDGMRAVLKRLLPNTFEDIVAVNALYRPGPMNSTQVYIDCKHGKRAVQYPHPDLAPILKMTYGVIVYQEQIMSIAHVMAGYSLGQADILRRAVSKKKRHILDEQKESFILGCQKNGYTKEISESVYDLIVRFADYGFNRSHAVAYSLIAYRMAYLKVHYPKAFITSHLSSVHHDQDKCLNAINEAKRKGIAFFPPSINHSGAYFTWTEEGIRIGLGIVKGVGNKVVQDILMSRKKGPFKNLFDFCRRVSLKRVNRKAIESLIFAGAMDEFGIDRAILLATLENALHYSEKYTHTNVDQVSFEMEEVEPEYIEVPPLSKHERIEYEKEALGIFVSAHPIEPYRWQLSKQMRTLEWVKNQANGTTFVLAVLIEKCKHVRTKKGQMMSFLTLSDETGQIEAVCFPNVHEENTRFIQKGQLLIVKGLLEIDQNEKKLIVKQMMELERYIQSRLASVFIRIDEEHENNSILKHLHDVLQLHPGTHPVIIHYGRSGKTVQLPDQYRLNIEKSTLNKLKNIIGHKNVIIKSI</sequence>
<evidence type="ECO:0000256" key="2">
    <source>
        <dbReference type="ARBA" id="ARBA00009496"/>
    </source>
</evidence>
<evidence type="ECO:0000256" key="8">
    <source>
        <dbReference type="ARBA" id="ARBA00022932"/>
    </source>
</evidence>
<keyword evidence="6 12" id="KW-0548">Nucleotidyltransferase</keyword>
<name>A0A6N8CNU7_9BACI</name>
<dbReference type="OrthoDB" id="9803237at2"/>
<keyword evidence="7" id="KW-0235">DNA replication</keyword>
<evidence type="ECO:0000313" key="12">
    <source>
        <dbReference type="EMBL" id="MTT31661.1"/>
    </source>
</evidence>
<dbReference type="Pfam" id="PF14579">
    <property type="entry name" value="HHH_6"/>
    <property type="match status" value="1"/>
</dbReference>
<dbReference type="RefSeq" id="WP_155217910.1">
    <property type="nucleotide sequence ID" value="NZ_WNHB01000008.1"/>
</dbReference>
<reference evidence="12 13" key="1">
    <citation type="submission" date="2019-11" db="EMBL/GenBank/DDBJ databases">
        <title>Terrilactibacillus tamarindus sp. nov. BCM23-1 isolated from bark of Tamarindus indica.</title>
        <authorList>
            <person name="Kingkaew E."/>
            <person name="Tanasupawat S."/>
        </authorList>
    </citation>
    <scope>NUCLEOTIDE SEQUENCE [LARGE SCALE GENOMIC DNA]</scope>
    <source>
        <strain evidence="12 13">BCM23-1</strain>
    </source>
</reference>
<organism evidence="12 13">
    <name type="scientific">Terrilactibacillus tamarindi</name>
    <dbReference type="NCBI Taxonomy" id="2599694"/>
    <lineage>
        <taxon>Bacteria</taxon>
        <taxon>Bacillati</taxon>
        <taxon>Bacillota</taxon>
        <taxon>Bacilli</taxon>
        <taxon>Bacillales</taxon>
        <taxon>Bacillaceae</taxon>
        <taxon>Terrilactibacillus</taxon>
    </lineage>
</organism>